<feature type="transmembrane region" description="Helical" evidence="1">
    <location>
        <begin position="436"/>
        <end position="453"/>
    </location>
</feature>
<keyword evidence="1" id="KW-0472">Membrane</keyword>
<dbReference type="Pfam" id="PF14296">
    <property type="entry name" value="O-ag_pol_Wzy"/>
    <property type="match status" value="1"/>
</dbReference>
<dbReference type="InterPro" id="IPR029468">
    <property type="entry name" value="O-ag_pol_Wzy"/>
</dbReference>
<dbReference type="RefSeq" id="WP_244754917.1">
    <property type="nucleotide sequence ID" value="NZ_CP095074.1"/>
</dbReference>
<protein>
    <submittedName>
        <fullName evidence="2">O-antigen polysaccharide polymerase Wzy family protein</fullName>
    </submittedName>
</protein>
<evidence type="ECO:0000313" key="2">
    <source>
        <dbReference type="EMBL" id="UOQ95062.1"/>
    </source>
</evidence>
<feature type="transmembrane region" description="Helical" evidence="1">
    <location>
        <begin position="160"/>
        <end position="180"/>
    </location>
</feature>
<reference evidence="2 3" key="1">
    <citation type="submission" date="2022-04" db="EMBL/GenBank/DDBJ databases">
        <title>Halobacillus sp. isolated from saltern.</title>
        <authorList>
            <person name="Won M."/>
            <person name="Lee C.-M."/>
            <person name="Woen H.-Y."/>
            <person name="Kwon S.-W."/>
        </authorList>
    </citation>
    <scope>NUCLEOTIDE SEQUENCE [LARGE SCALE GENOMIC DNA]</scope>
    <source>
        <strain evidence="2 3">SSTM10-2</strain>
    </source>
</reference>
<accession>A0ABY4H7W1</accession>
<feature type="transmembrane region" description="Helical" evidence="1">
    <location>
        <begin position="278"/>
        <end position="295"/>
    </location>
</feature>
<dbReference type="EMBL" id="CP095074">
    <property type="protein sequence ID" value="UOQ95062.1"/>
    <property type="molecule type" value="Genomic_DNA"/>
</dbReference>
<feature type="transmembrane region" description="Helical" evidence="1">
    <location>
        <begin position="253"/>
        <end position="269"/>
    </location>
</feature>
<keyword evidence="1" id="KW-0812">Transmembrane</keyword>
<keyword evidence="1" id="KW-1133">Transmembrane helix</keyword>
<evidence type="ECO:0000313" key="3">
    <source>
        <dbReference type="Proteomes" id="UP000831880"/>
    </source>
</evidence>
<feature type="transmembrane region" description="Helical" evidence="1">
    <location>
        <begin position="465"/>
        <end position="485"/>
    </location>
</feature>
<keyword evidence="3" id="KW-1185">Reference proteome</keyword>
<evidence type="ECO:0000256" key="1">
    <source>
        <dbReference type="SAM" id="Phobius"/>
    </source>
</evidence>
<gene>
    <name evidence="2" type="ORF">MUO14_09095</name>
</gene>
<organism evidence="2 3">
    <name type="scientific">Halobacillus shinanisalinarum</name>
    <dbReference type="NCBI Taxonomy" id="2932258"/>
    <lineage>
        <taxon>Bacteria</taxon>
        <taxon>Bacillati</taxon>
        <taxon>Bacillota</taxon>
        <taxon>Bacilli</taxon>
        <taxon>Bacillales</taxon>
        <taxon>Bacillaceae</taxon>
        <taxon>Halobacillus</taxon>
    </lineage>
</organism>
<sequence>MHALEQKQRQIHLLANIFLNLFIIFGIYIFYLYVLEYRSLLSSENIILISKVLAYFSIFLTIYYVICWGKITGVTFNLFSMFLISFILFTMGQPILFSFNQDPSVNLYLRLPLESIVKAEIYTLICFSSLFVGGLISLYFSKNKGKKMNDFQETNTIFAFRNVGLLLFSLTLLPTIYFMFNNFQLASSVGYGALSGSSSSNIISKIISMMSDYFIISLVLMLIGYKDKKVIVNIINFIAILYSFSYFLLGDRAIPTTIILMVLWFNTNIRKKVNFKSYIKILVLVTALLTLFPIIGDLRTEGLISISELTSNISLNSKEEESNFVVESIGTFGYSMFPLVKTMDIVPEVSPFKFGSSYFFALTTVVPNIFGGQHIGAQNSALAQWLMNILDMNYGPGYSIPAEAYYNFGWFPVPIMILMGILFAKLLTFTTFDKGNYIKLFIILSFFYMNLTAPRAEFLGIVRDVTYYIIPVYLLLLLAINHITLRRKTTCEKTSIHKDI</sequence>
<name>A0ABY4H7W1_9BACI</name>
<feature type="transmembrane region" description="Helical" evidence="1">
    <location>
        <begin position="404"/>
        <end position="424"/>
    </location>
</feature>
<feature type="transmembrane region" description="Helical" evidence="1">
    <location>
        <begin position="119"/>
        <end position="140"/>
    </location>
</feature>
<dbReference type="Proteomes" id="UP000831880">
    <property type="component" value="Chromosome"/>
</dbReference>
<proteinExistence type="predicted"/>
<feature type="transmembrane region" description="Helical" evidence="1">
    <location>
        <begin position="202"/>
        <end position="223"/>
    </location>
</feature>
<feature type="transmembrane region" description="Helical" evidence="1">
    <location>
        <begin position="230"/>
        <end position="247"/>
    </location>
</feature>
<feature type="transmembrane region" description="Helical" evidence="1">
    <location>
        <begin position="78"/>
        <end position="99"/>
    </location>
</feature>
<feature type="transmembrane region" description="Helical" evidence="1">
    <location>
        <begin position="12"/>
        <end position="34"/>
    </location>
</feature>
<feature type="transmembrane region" description="Helical" evidence="1">
    <location>
        <begin position="46"/>
        <end position="66"/>
    </location>
</feature>